<dbReference type="AlphaFoldDB" id="A0A853D9F9"/>
<dbReference type="EMBL" id="JACCFW010000001">
    <property type="protein sequence ID" value="NYJ73598.1"/>
    <property type="molecule type" value="Genomic_DNA"/>
</dbReference>
<evidence type="ECO:0000313" key="2">
    <source>
        <dbReference type="EMBL" id="NYJ73598.1"/>
    </source>
</evidence>
<evidence type="ECO:0000313" key="3">
    <source>
        <dbReference type="Proteomes" id="UP000571817"/>
    </source>
</evidence>
<evidence type="ECO:0000256" key="1">
    <source>
        <dbReference type="SAM" id="MobiDB-lite"/>
    </source>
</evidence>
<organism evidence="2 3">
    <name type="scientific">Allobranchiibius huperziae</name>
    <dbReference type="NCBI Taxonomy" id="1874116"/>
    <lineage>
        <taxon>Bacteria</taxon>
        <taxon>Bacillati</taxon>
        <taxon>Actinomycetota</taxon>
        <taxon>Actinomycetes</taxon>
        <taxon>Micrococcales</taxon>
        <taxon>Dermacoccaceae</taxon>
        <taxon>Allobranchiibius</taxon>
    </lineage>
</organism>
<keyword evidence="3" id="KW-1185">Reference proteome</keyword>
<proteinExistence type="predicted"/>
<accession>A0A853D9F9</accession>
<dbReference type="Proteomes" id="UP000571817">
    <property type="component" value="Unassembled WGS sequence"/>
</dbReference>
<gene>
    <name evidence="2" type="ORF">HNR15_000561</name>
</gene>
<name>A0A853D9F9_9MICO</name>
<sequence>MQLTNVQAEDVSIATAQHTDIYPPPPGREGTTQH</sequence>
<reference evidence="2 3" key="1">
    <citation type="submission" date="2020-07" db="EMBL/GenBank/DDBJ databases">
        <title>Sequencing the genomes of 1000 actinobacteria strains.</title>
        <authorList>
            <person name="Klenk H.-P."/>
        </authorList>
    </citation>
    <scope>NUCLEOTIDE SEQUENCE [LARGE SCALE GENOMIC DNA]</scope>
    <source>
        <strain evidence="2 3">DSM 29531</strain>
    </source>
</reference>
<feature type="region of interest" description="Disordered" evidence="1">
    <location>
        <begin position="1"/>
        <end position="34"/>
    </location>
</feature>
<comment type="caution">
    <text evidence="2">The sequence shown here is derived from an EMBL/GenBank/DDBJ whole genome shotgun (WGS) entry which is preliminary data.</text>
</comment>
<protein>
    <submittedName>
        <fullName evidence="2">Uncharacterized protein</fullName>
    </submittedName>
</protein>